<comment type="caution">
    <text evidence="1">The sequence shown here is derived from an EMBL/GenBank/DDBJ whole genome shotgun (WGS) entry which is preliminary data.</text>
</comment>
<sequence length="186" mass="19779">MANNASPAVPVDPVINDAFCAPLAQVDNTAPDTPPAQVVNAGACALSASVKNASLYNPGAPANNEATNAALAPNNNADAPSPVAPTTNKVVMRVRRRPRNPSSWKRNVIASKRLRGKSILGSEEKSIVLQVKVQHLWTYNLGIHDICNGTMDMWSEDVAGRDPNEIHSSVNKYFSNKALDASNVIA</sequence>
<dbReference type="AlphaFoldDB" id="A0AAV4BUH2"/>
<proteinExistence type="predicted"/>
<keyword evidence="2" id="KW-1185">Reference proteome</keyword>
<dbReference type="EMBL" id="BLXT01005442">
    <property type="protein sequence ID" value="GFO22652.1"/>
    <property type="molecule type" value="Genomic_DNA"/>
</dbReference>
<reference evidence="1 2" key="1">
    <citation type="journal article" date="2021" name="Elife">
        <title>Chloroplast acquisition without the gene transfer in kleptoplastic sea slugs, Plakobranchus ocellatus.</title>
        <authorList>
            <person name="Maeda T."/>
            <person name="Takahashi S."/>
            <person name="Yoshida T."/>
            <person name="Shimamura S."/>
            <person name="Takaki Y."/>
            <person name="Nagai Y."/>
            <person name="Toyoda A."/>
            <person name="Suzuki Y."/>
            <person name="Arimoto A."/>
            <person name="Ishii H."/>
            <person name="Satoh N."/>
            <person name="Nishiyama T."/>
            <person name="Hasebe M."/>
            <person name="Maruyama T."/>
            <person name="Minagawa J."/>
            <person name="Obokata J."/>
            <person name="Shigenobu S."/>
        </authorList>
    </citation>
    <scope>NUCLEOTIDE SEQUENCE [LARGE SCALE GENOMIC DNA]</scope>
</reference>
<accession>A0AAV4BUH2</accession>
<protein>
    <submittedName>
        <fullName evidence="1">Uncharacterized protein</fullName>
    </submittedName>
</protein>
<dbReference type="Proteomes" id="UP000735302">
    <property type="component" value="Unassembled WGS sequence"/>
</dbReference>
<evidence type="ECO:0000313" key="2">
    <source>
        <dbReference type="Proteomes" id="UP000735302"/>
    </source>
</evidence>
<gene>
    <name evidence="1" type="ORF">PoB_004915700</name>
</gene>
<name>A0AAV4BUH2_9GAST</name>
<evidence type="ECO:0000313" key="1">
    <source>
        <dbReference type="EMBL" id="GFO22652.1"/>
    </source>
</evidence>
<organism evidence="1 2">
    <name type="scientific">Plakobranchus ocellatus</name>
    <dbReference type="NCBI Taxonomy" id="259542"/>
    <lineage>
        <taxon>Eukaryota</taxon>
        <taxon>Metazoa</taxon>
        <taxon>Spiralia</taxon>
        <taxon>Lophotrochozoa</taxon>
        <taxon>Mollusca</taxon>
        <taxon>Gastropoda</taxon>
        <taxon>Heterobranchia</taxon>
        <taxon>Euthyneura</taxon>
        <taxon>Panpulmonata</taxon>
        <taxon>Sacoglossa</taxon>
        <taxon>Placobranchoidea</taxon>
        <taxon>Plakobranchidae</taxon>
        <taxon>Plakobranchus</taxon>
    </lineage>
</organism>